<gene>
    <name evidence="2" type="ORF">INT43_004666</name>
</gene>
<sequence length="243" mass="26574">MIDFLAAFLNFAAFILGLFALLGDISNINFFKDIYYTRVNLVETTNSFVTAITGAVGVPDYLTFGAFSICEGHNSGGIYYCSPAKFGFNYALPGLTGDLESLIPSGAHSAITKVQAALFIPAVVLTFLAFLIALFGHFKRPVSLCASFLTFVAFILTLATFVVEIIANKEVKSAVNDLHISTIQVAIGPAVWMTLGSAIALFLATCAYFLACVCGVGRSRRHRVRNEPDIEKPRRRWFGRNRY</sequence>
<accession>A0A8H7PG17</accession>
<proteinExistence type="predicted"/>
<evidence type="ECO:0000313" key="3">
    <source>
        <dbReference type="Proteomes" id="UP000654370"/>
    </source>
</evidence>
<dbReference type="GO" id="GO:0031505">
    <property type="term" value="P:fungal-type cell wall organization"/>
    <property type="evidence" value="ECO:0007669"/>
    <property type="project" value="TreeGrafter"/>
</dbReference>
<evidence type="ECO:0000256" key="1">
    <source>
        <dbReference type="SAM" id="Phobius"/>
    </source>
</evidence>
<evidence type="ECO:0000313" key="2">
    <source>
        <dbReference type="EMBL" id="KAG2173292.1"/>
    </source>
</evidence>
<dbReference type="InterPro" id="IPR052413">
    <property type="entry name" value="SUR7_domain"/>
</dbReference>
<organism evidence="2 3">
    <name type="scientific">Mortierella isabellina</name>
    <name type="common">Filamentous fungus</name>
    <name type="synonym">Umbelopsis isabellina</name>
    <dbReference type="NCBI Taxonomy" id="91625"/>
    <lineage>
        <taxon>Eukaryota</taxon>
        <taxon>Fungi</taxon>
        <taxon>Fungi incertae sedis</taxon>
        <taxon>Mucoromycota</taxon>
        <taxon>Mucoromycotina</taxon>
        <taxon>Umbelopsidomycetes</taxon>
        <taxon>Umbelopsidales</taxon>
        <taxon>Umbelopsidaceae</taxon>
        <taxon>Umbelopsis</taxon>
    </lineage>
</organism>
<feature type="transmembrane region" description="Helical" evidence="1">
    <location>
        <begin position="187"/>
        <end position="216"/>
    </location>
</feature>
<feature type="transmembrane region" description="Helical" evidence="1">
    <location>
        <begin position="148"/>
        <end position="167"/>
    </location>
</feature>
<dbReference type="PANTHER" id="PTHR28019:SF2">
    <property type="entry name" value="CELL MEMBRANE PROTEIN YLR413W-RELATED"/>
    <property type="match status" value="1"/>
</dbReference>
<feature type="transmembrane region" description="Helical" evidence="1">
    <location>
        <begin position="116"/>
        <end position="136"/>
    </location>
</feature>
<dbReference type="GO" id="GO:0051285">
    <property type="term" value="C:cell cortex of cell tip"/>
    <property type="evidence" value="ECO:0007669"/>
    <property type="project" value="TreeGrafter"/>
</dbReference>
<dbReference type="Proteomes" id="UP000654370">
    <property type="component" value="Unassembled WGS sequence"/>
</dbReference>
<dbReference type="InterPro" id="IPR009571">
    <property type="entry name" value="SUR7/Rim9-like_fungi"/>
</dbReference>
<comment type="caution">
    <text evidence="2">The sequence shown here is derived from an EMBL/GenBank/DDBJ whole genome shotgun (WGS) entry which is preliminary data.</text>
</comment>
<protein>
    <recommendedName>
        <fullName evidence="4">Pali-domain-containing protein</fullName>
    </recommendedName>
</protein>
<name>A0A8H7PG17_MORIS</name>
<keyword evidence="1" id="KW-0472">Membrane</keyword>
<keyword evidence="1" id="KW-0812">Transmembrane</keyword>
<dbReference type="GO" id="GO:0005886">
    <property type="term" value="C:plasma membrane"/>
    <property type="evidence" value="ECO:0007669"/>
    <property type="project" value="InterPro"/>
</dbReference>
<reference evidence="2" key="1">
    <citation type="submission" date="2020-12" db="EMBL/GenBank/DDBJ databases">
        <title>Metabolic potential, ecology and presence of endohyphal bacteria is reflected in genomic diversity of Mucoromycotina.</title>
        <authorList>
            <person name="Muszewska A."/>
            <person name="Okrasinska A."/>
            <person name="Steczkiewicz K."/>
            <person name="Drgas O."/>
            <person name="Orlowska M."/>
            <person name="Perlinska-Lenart U."/>
            <person name="Aleksandrzak-Piekarczyk T."/>
            <person name="Szatraj K."/>
            <person name="Zielenkiewicz U."/>
            <person name="Pilsyk S."/>
            <person name="Malc E."/>
            <person name="Mieczkowski P."/>
            <person name="Kruszewska J.S."/>
            <person name="Biernat P."/>
            <person name="Pawlowska J."/>
        </authorList>
    </citation>
    <scope>NUCLEOTIDE SEQUENCE</scope>
    <source>
        <strain evidence="2">WA0000067209</strain>
    </source>
</reference>
<keyword evidence="3" id="KW-1185">Reference proteome</keyword>
<dbReference type="AlphaFoldDB" id="A0A8H7PG17"/>
<keyword evidence="1" id="KW-1133">Transmembrane helix</keyword>
<evidence type="ECO:0008006" key="4">
    <source>
        <dbReference type="Google" id="ProtNLM"/>
    </source>
</evidence>
<dbReference type="PANTHER" id="PTHR28019">
    <property type="entry name" value="CELL MEMBRANE PROTEIN YLR413W-RELATED"/>
    <property type="match status" value="1"/>
</dbReference>
<dbReference type="Pfam" id="PF06687">
    <property type="entry name" value="SUR7"/>
    <property type="match status" value="1"/>
</dbReference>
<dbReference type="EMBL" id="JAEPQZ010000015">
    <property type="protein sequence ID" value="KAG2173292.1"/>
    <property type="molecule type" value="Genomic_DNA"/>
</dbReference>
<dbReference type="OrthoDB" id="2354757at2759"/>